<dbReference type="EMBL" id="CP110509">
    <property type="protein sequence ID" value="WMB27960.1"/>
    <property type="molecule type" value="Genomic_DNA"/>
</dbReference>
<keyword evidence="9" id="KW-1185">Reference proteome</keyword>
<dbReference type="InterPro" id="IPR036259">
    <property type="entry name" value="MFS_trans_sf"/>
</dbReference>
<comment type="subcellular location">
    <subcellularLocation>
        <location evidence="1">Cell membrane</location>
        <topology evidence="1">Multi-pass membrane protein</topology>
    </subcellularLocation>
</comment>
<feature type="domain" description="Major facilitator superfamily (MFS) profile" evidence="7">
    <location>
        <begin position="1"/>
        <end position="128"/>
    </location>
</feature>
<dbReference type="RefSeq" id="WP_020548003.1">
    <property type="nucleotide sequence ID" value="NZ_CP104407.1"/>
</dbReference>
<keyword evidence="3 6" id="KW-0812">Transmembrane</keyword>
<evidence type="ECO:0000256" key="2">
    <source>
        <dbReference type="ARBA" id="ARBA00022448"/>
    </source>
</evidence>
<evidence type="ECO:0000313" key="8">
    <source>
        <dbReference type="EMBL" id="WMB27960.1"/>
    </source>
</evidence>
<feature type="transmembrane region" description="Helical" evidence="6">
    <location>
        <begin position="29"/>
        <end position="49"/>
    </location>
</feature>
<gene>
    <name evidence="8" type="ORF">N1496_08125</name>
</gene>
<protein>
    <submittedName>
        <fullName evidence="8">MFS transporter</fullName>
    </submittedName>
</protein>
<feature type="transmembrane region" description="Helical" evidence="6">
    <location>
        <begin position="61"/>
        <end position="79"/>
    </location>
</feature>
<evidence type="ECO:0000256" key="4">
    <source>
        <dbReference type="ARBA" id="ARBA00022989"/>
    </source>
</evidence>
<keyword evidence="4 6" id="KW-1133">Transmembrane helix</keyword>
<organism evidence="8 9">
    <name type="scientific">Streptococcus didelphis</name>
    <dbReference type="NCBI Taxonomy" id="102886"/>
    <lineage>
        <taxon>Bacteria</taxon>
        <taxon>Bacillati</taxon>
        <taxon>Bacillota</taxon>
        <taxon>Bacilli</taxon>
        <taxon>Lactobacillales</taxon>
        <taxon>Streptococcaceae</taxon>
        <taxon>Streptococcus</taxon>
    </lineage>
</organism>
<feature type="transmembrane region" description="Helical" evidence="6">
    <location>
        <begin position="85"/>
        <end position="111"/>
    </location>
</feature>
<evidence type="ECO:0000256" key="1">
    <source>
        <dbReference type="ARBA" id="ARBA00004651"/>
    </source>
</evidence>
<proteinExistence type="predicted"/>
<dbReference type="Pfam" id="PF07690">
    <property type="entry name" value="MFS_1"/>
    <property type="match status" value="1"/>
</dbReference>
<keyword evidence="2" id="KW-0813">Transport</keyword>
<dbReference type="InterPro" id="IPR011701">
    <property type="entry name" value="MFS"/>
</dbReference>
<dbReference type="PROSITE" id="PS50850">
    <property type="entry name" value="MFS"/>
    <property type="match status" value="1"/>
</dbReference>
<reference evidence="9" key="1">
    <citation type="submission" date="2022-10" db="EMBL/GenBank/DDBJ databases">
        <title>Streptococcus didelphis as causative of fatal infections in opossums (Didelphis albiventris).</title>
        <authorList>
            <person name="Breyer G.M."/>
            <person name="Da Silva M.E.R.J."/>
            <person name="Siqueira F.M."/>
        </authorList>
    </citation>
    <scope>NUCLEOTIDE SEQUENCE [LARGE SCALE GENOMIC DNA]</scope>
    <source>
        <strain evidence="9">LBVP101/21</strain>
    </source>
</reference>
<dbReference type="Proteomes" id="UP001238096">
    <property type="component" value="Chromosome"/>
</dbReference>
<evidence type="ECO:0000313" key="9">
    <source>
        <dbReference type="Proteomes" id="UP001238096"/>
    </source>
</evidence>
<evidence type="ECO:0000256" key="3">
    <source>
        <dbReference type="ARBA" id="ARBA00022692"/>
    </source>
</evidence>
<sequence>MIGAVFIGLSNNGDLGQFPPFLQELHGPVAAATIISIYSAVGIFGKIIIGTISDKLGTLNGNFFASVICILAYILAMFANHYPSALLMGILFGLGNGIGTIGEPLITASLVSPENYQKFIPIYNPLFN</sequence>
<keyword evidence="5 6" id="KW-0472">Membrane</keyword>
<dbReference type="Gene3D" id="1.20.1250.20">
    <property type="entry name" value="MFS general substrate transporter like domains"/>
    <property type="match status" value="1"/>
</dbReference>
<dbReference type="InterPro" id="IPR020846">
    <property type="entry name" value="MFS_dom"/>
</dbReference>
<evidence type="ECO:0000259" key="7">
    <source>
        <dbReference type="PROSITE" id="PS50850"/>
    </source>
</evidence>
<accession>A0ABY9LIH3</accession>
<name>A0ABY9LIH3_9STRE</name>
<evidence type="ECO:0000256" key="5">
    <source>
        <dbReference type="ARBA" id="ARBA00023136"/>
    </source>
</evidence>
<dbReference type="SUPFAM" id="SSF103473">
    <property type="entry name" value="MFS general substrate transporter"/>
    <property type="match status" value="1"/>
</dbReference>
<evidence type="ECO:0000256" key="6">
    <source>
        <dbReference type="SAM" id="Phobius"/>
    </source>
</evidence>